<protein>
    <submittedName>
        <fullName evidence="1">SRPBCC family protein</fullName>
    </submittedName>
</protein>
<dbReference type="InterPro" id="IPR019587">
    <property type="entry name" value="Polyketide_cyclase/dehydratase"/>
</dbReference>
<dbReference type="AlphaFoldDB" id="A0A540WNQ0"/>
<gene>
    <name evidence="1" type="ORF">FJV41_38335</name>
</gene>
<dbReference type="SUPFAM" id="SSF55961">
    <property type="entry name" value="Bet v1-like"/>
    <property type="match status" value="1"/>
</dbReference>
<name>A0A540WNQ0_9BACT</name>
<dbReference type="Proteomes" id="UP000315369">
    <property type="component" value="Unassembled WGS sequence"/>
</dbReference>
<comment type="caution">
    <text evidence="1">The sequence shown here is derived from an EMBL/GenBank/DDBJ whole genome shotgun (WGS) entry which is preliminary data.</text>
</comment>
<sequence>MASIRKEITTRATPEFVWDAIRDIGALHTRLVPGFVVDTRLEPGARVVTFRNGMVVKEPIVTVDDEGRRLVWGAEGGPLTHYNGAVQVFTEGTGSRVVWTADFLPHEASAVVGPMIEEGMAAMKQALDKAR</sequence>
<reference evidence="1 2" key="1">
    <citation type="submission" date="2019-06" db="EMBL/GenBank/DDBJ databases">
        <authorList>
            <person name="Livingstone P."/>
            <person name="Whitworth D."/>
        </authorList>
    </citation>
    <scope>NUCLEOTIDE SEQUENCE [LARGE SCALE GENOMIC DNA]</scope>
    <source>
        <strain evidence="1 2">AM401</strain>
    </source>
</reference>
<accession>A0A540WNQ0</accession>
<dbReference type="InterPro" id="IPR023393">
    <property type="entry name" value="START-like_dom_sf"/>
</dbReference>
<evidence type="ECO:0000313" key="1">
    <source>
        <dbReference type="EMBL" id="TQF10658.1"/>
    </source>
</evidence>
<evidence type="ECO:0000313" key="2">
    <source>
        <dbReference type="Proteomes" id="UP000315369"/>
    </source>
</evidence>
<dbReference type="Pfam" id="PF10604">
    <property type="entry name" value="Polyketide_cyc2"/>
    <property type="match status" value="1"/>
</dbReference>
<dbReference type="OrthoDB" id="6024794at2"/>
<dbReference type="Gene3D" id="3.30.530.20">
    <property type="match status" value="1"/>
</dbReference>
<proteinExistence type="predicted"/>
<organism evidence="1 2">
    <name type="scientific">Myxococcus llanfairpwllgwyngyllgogerychwyrndrobwllllantysiliogogogochensis</name>
    <dbReference type="NCBI Taxonomy" id="2590453"/>
    <lineage>
        <taxon>Bacteria</taxon>
        <taxon>Pseudomonadati</taxon>
        <taxon>Myxococcota</taxon>
        <taxon>Myxococcia</taxon>
        <taxon>Myxococcales</taxon>
        <taxon>Cystobacterineae</taxon>
        <taxon>Myxococcaceae</taxon>
        <taxon>Myxococcus</taxon>
    </lineage>
</organism>
<dbReference type="RefSeq" id="WP_141647570.1">
    <property type="nucleotide sequence ID" value="NZ_VIFM01000239.1"/>
</dbReference>
<dbReference type="EMBL" id="VIFM01000239">
    <property type="protein sequence ID" value="TQF10658.1"/>
    <property type="molecule type" value="Genomic_DNA"/>
</dbReference>
<keyword evidence="2" id="KW-1185">Reference proteome</keyword>
<dbReference type="CDD" id="cd07821">
    <property type="entry name" value="PYR_PYL_RCAR_like"/>
    <property type="match status" value="1"/>
</dbReference>